<sequence length="113" mass="13453">MDVDGSPWLSVQEVLERLKEKGHEVFILISEVSVHVKPSNNFVMKMYPVPYTKEEFEKDFKAYFDAVFEEGSFIERFFKLLEHTKRFTNFGVSSCEQLLKNKELIRYLEESKF</sequence>
<proteinExistence type="predicted"/>
<accession>A0A7K7H4G1</accession>
<feature type="non-terminal residue" evidence="2">
    <location>
        <position position="113"/>
    </location>
</feature>
<reference evidence="2 3" key="1">
    <citation type="submission" date="2019-09" db="EMBL/GenBank/DDBJ databases">
        <title>Bird 10,000 Genomes (B10K) Project - Family phase.</title>
        <authorList>
            <person name="Zhang G."/>
        </authorList>
    </citation>
    <scope>NUCLEOTIDE SEQUENCE [LARGE SCALE GENOMIC DNA]</scope>
    <source>
        <strain evidence="2">OUT-0015</strain>
        <tissue evidence="2">Blood</tissue>
    </source>
</reference>
<gene>
    <name evidence="2" type="primary">Ugt1</name>
    <name evidence="2" type="ORF">ERIRUB_R14715</name>
</gene>
<evidence type="ECO:0000256" key="1">
    <source>
        <dbReference type="ARBA" id="ARBA00022679"/>
    </source>
</evidence>
<protein>
    <submittedName>
        <fullName evidence="2">UD14 glucuronosyltransferase</fullName>
    </submittedName>
</protein>
<dbReference type="Pfam" id="PF00201">
    <property type="entry name" value="UDPGT"/>
    <property type="match status" value="1"/>
</dbReference>
<organism evidence="2 3">
    <name type="scientific">Erithacus rubecula</name>
    <name type="common">European robin</name>
    <dbReference type="NCBI Taxonomy" id="37610"/>
    <lineage>
        <taxon>Eukaryota</taxon>
        <taxon>Metazoa</taxon>
        <taxon>Chordata</taxon>
        <taxon>Craniata</taxon>
        <taxon>Vertebrata</taxon>
        <taxon>Euteleostomi</taxon>
        <taxon>Archelosauria</taxon>
        <taxon>Archosauria</taxon>
        <taxon>Dinosauria</taxon>
        <taxon>Saurischia</taxon>
        <taxon>Theropoda</taxon>
        <taxon>Coelurosauria</taxon>
        <taxon>Aves</taxon>
        <taxon>Neognathae</taxon>
        <taxon>Neoaves</taxon>
        <taxon>Telluraves</taxon>
        <taxon>Australaves</taxon>
        <taxon>Passeriformes</taxon>
        <taxon>Turdidae</taxon>
        <taxon>Erithacus</taxon>
    </lineage>
</organism>
<dbReference type="AlphaFoldDB" id="A0A7K7H4G1"/>
<keyword evidence="3" id="KW-1185">Reference proteome</keyword>
<dbReference type="Proteomes" id="UP000529965">
    <property type="component" value="Unassembled WGS sequence"/>
</dbReference>
<dbReference type="GO" id="GO:0008194">
    <property type="term" value="F:UDP-glycosyltransferase activity"/>
    <property type="evidence" value="ECO:0007669"/>
    <property type="project" value="InterPro"/>
</dbReference>
<dbReference type="InterPro" id="IPR002213">
    <property type="entry name" value="UDP_glucos_trans"/>
</dbReference>
<feature type="non-terminal residue" evidence="2">
    <location>
        <position position="1"/>
    </location>
</feature>
<evidence type="ECO:0000313" key="2">
    <source>
        <dbReference type="EMBL" id="NWY76615.1"/>
    </source>
</evidence>
<comment type="caution">
    <text evidence="2">The sequence shown here is derived from an EMBL/GenBank/DDBJ whole genome shotgun (WGS) entry which is preliminary data.</text>
</comment>
<name>A0A7K7H4G1_ERIRU</name>
<dbReference type="EMBL" id="VZSK01002561">
    <property type="protein sequence ID" value="NWY76615.1"/>
    <property type="molecule type" value="Genomic_DNA"/>
</dbReference>
<evidence type="ECO:0000313" key="3">
    <source>
        <dbReference type="Proteomes" id="UP000529965"/>
    </source>
</evidence>
<keyword evidence="1 2" id="KW-0808">Transferase</keyword>